<keyword evidence="4" id="KW-1185">Reference proteome</keyword>
<keyword evidence="2" id="KW-1133">Transmembrane helix</keyword>
<dbReference type="RefSeq" id="WP_013709627.1">
    <property type="nucleotide sequence ID" value="NC_015389.1"/>
</dbReference>
<feature type="transmembrane region" description="Helical" evidence="2">
    <location>
        <begin position="12"/>
        <end position="32"/>
    </location>
</feature>
<organism evidence="3 4">
    <name type="scientific">Coriobacterium glomerans (strain ATCC 49209 / DSM 20642 / JCM 10262 / PW2)</name>
    <dbReference type="NCBI Taxonomy" id="700015"/>
    <lineage>
        <taxon>Bacteria</taxon>
        <taxon>Bacillati</taxon>
        <taxon>Actinomycetota</taxon>
        <taxon>Coriobacteriia</taxon>
        <taxon>Coriobacteriales</taxon>
        <taxon>Coriobacteriaceae</taxon>
        <taxon>Coriobacterium</taxon>
    </lineage>
</organism>
<feature type="compositionally biased region" description="Gly residues" evidence="1">
    <location>
        <begin position="50"/>
        <end position="59"/>
    </location>
</feature>
<keyword evidence="2" id="KW-0472">Membrane</keyword>
<evidence type="ECO:0000313" key="4">
    <source>
        <dbReference type="Proteomes" id="UP000006851"/>
    </source>
</evidence>
<name>F2N9D7_CORGP</name>
<reference evidence="4" key="1">
    <citation type="journal article" date="2013" name="Stand. Genomic Sci.">
        <title>Complete genome sequence of Coriobacterium glomerans type strain (PW2(T)) from the midgut of Pyrrhocoris apterus L. (red soldier bug).</title>
        <authorList>
            <person name="Stackebrandt E."/>
            <person name="Zeytun A."/>
            <person name="Lapidus A."/>
            <person name="Nolan M."/>
            <person name="Lucas S."/>
            <person name="Hammon N."/>
            <person name="Deshpande S."/>
            <person name="Cheng J.F."/>
            <person name="Tapia R."/>
            <person name="Goodwin L.A."/>
            <person name="Pitluck S."/>
            <person name="Liolios K."/>
            <person name="Pagani I."/>
            <person name="Ivanova N."/>
            <person name="Mavromatis K."/>
            <person name="Mikhailova N."/>
            <person name="Huntemann M."/>
            <person name="Pati A."/>
            <person name="Chen A."/>
            <person name="Palaniappan K."/>
            <person name="Chang Y.J."/>
            <person name="Land M."/>
            <person name="Hauser L."/>
            <person name="Rohde M."/>
            <person name="Pukall R."/>
            <person name="Goker M."/>
            <person name="Detter J.C."/>
            <person name="Woyke T."/>
            <person name="Bristow J."/>
            <person name="Eisen J.A."/>
            <person name="Markowitz V."/>
            <person name="Hugenholtz P."/>
            <person name="Kyrpides N.C."/>
            <person name="Klenk H.P."/>
        </authorList>
    </citation>
    <scope>NUCLEOTIDE SEQUENCE</scope>
    <source>
        <strain evidence="4">ATCC 49209 / DSM 20642 / JCM 10262 / PW2</strain>
    </source>
</reference>
<gene>
    <name evidence="3" type="ordered locus">Corgl_1790</name>
</gene>
<dbReference type="AlphaFoldDB" id="F2N9D7"/>
<proteinExistence type="predicted"/>
<evidence type="ECO:0000256" key="2">
    <source>
        <dbReference type="SAM" id="Phobius"/>
    </source>
</evidence>
<evidence type="ECO:0000256" key="1">
    <source>
        <dbReference type="SAM" id="MobiDB-lite"/>
    </source>
</evidence>
<feature type="region of interest" description="Disordered" evidence="1">
    <location>
        <begin position="38"/>
        <end position="67"/>
    </location>
</feature>
<keyword evidence="2" id="KW-0812">Transmembrane</keyword>
<dbReference type="KEGG" id="cgo:Corgl_1790"/>
<accession>F2N9D7</accession>
<sequence length="67" mass="6677">MFAFIKRHWLCYLIGLAIAVALGLGGAFLVGVKGSTHRDGRQTVDQLDGGSSGLSGVAGSGADAAAS</sequence>
<dbReference type="HOGENOM" id="CLU_2805168_0_0_11"/>
<dbReference type="Proteomes" id="UP000006851">
    <property type="component" value="Chromosome"/>
</dbReference>
<dbReference type="EMBL" id="CP002628">
    <property type="protein sequence ID" value="AEB07885.1"/>
    <property type="molecule type" value="Genomic_DNA"/>
</dbReference>
<evidence type="ECO:0000313" key="3">
    <source>
        <dbReference type="EMBL" id="AEB07885.1"/>
    </source>
</evidence>
<protein>
    <submittedName>
        <fullName evidence="3">Uncharacterized protein</fullName>
    </submittedName>
</protein>